<name>A0ABN6QGQ2_NOSCO</name>
<geneLocation type="plasmid" evidence="1 2">
    <name>pANSO36A</name>
</geneLocation>
<evidence type="ECO:0008006" key="3">
    <source>
        <dbReference type="Google" id="ProtNLM"/>
    </source>
</evidence>
<accession>A0ABN6QGQ2</accession>
<evidence type="ECO:0000313" key="1">
    <source>
        <dbReference type="EMBL" id="BDI20673.1"/>
    </source>
</evidence>
<dbReference type="Proteomes" id="UP001055453">
    <property type="component" value="Plasmid pANSO36A"/>
</dbReference>
<protein>
    <recommendedName>
        <fullName evidence="3">Phospholipase C/D domain-containing protein</fullName>
    </recommendedName>
</protein>
<reference evidence="1" key="1">
    <citation type="submission" date="2022-04" db="EMBL/GenBank/DDBJ databases">
        <title>Complete genome sequence of a cyanobacterium, Nostoc sp. SO-36, isolated in Antarctica.</title>
        <authorList>
            <person name="Kanesaki Y."/>
            <person name="Effendi D."/>
            <person name="Sakamoto T."/>
            <person name="Ohtani S."/>
            <person name="Awai K."/>
        </authorList>
    </citation>
    <scope>NUCLEOTIDE SEQUENCE</scope>
    <source>
        <strain evidence="1">SO-36</strain>
        <plasmid evidence="1">pANSO36A</plasmid>
    </source>
</reference>
<dbReference type="EMBL" id="AP025733">
    <property type="protein sequence ID" value="BDI20673.1"/>
    <property type="molecule type" value="Genomic_DNA"/>
</dbReference>
<keyword evidence="2" id="KW-1185">Reference proteome</keyword>
<sequence>MLSTLHSLWHWLKVGSPSLLIIYLGLISHPTEAWAWKPTTHVYLGKQALDDALDDGKVTIPRVNYDNGQIIGEVDTYQVDPSILAALRSHAPQYRAGILGPDAYPDILTGQQVIHPSSSDTGITGGADAWLTYLWNRANVTNTAAVRAFTVGYLTHAAGDMYGHTFVNNFSGGSFAITPPAGPANAVKHIVLEGYVDKRIDASALDANFFNVSISGVDDFIYQNMVDARPGTSLDSQLLRAGGNGTDFSIPRIYSTLRANLQRDIDAYYAKKADYDRRANACRPLDFSCSRVAILAEKAAYVAANGIQVTYKEAWRDDIDSGLRAWPGVSHEVAKALFFNPGRSADTQQAENVLQRYVTDHLLSMSGAPDFVGLTIGVVTDIIDAITPDFLLEPIRKLKEDMLNTLLKSAIGMTKQELKEYLTSPDQYFNQVLGSGAGENTSLQRFNADYLKINDTGYTNPSEYFNPNVVPATYNTIVMSKLILLSQSEVNRLLSDLGSSARLQQPNVMLGFISTLDGDNQWSNGMVFAQDCNAYRQIFMKQPAEKSSCSQ</sequence>
<proteinExistence type="predicted"/>
<dbReference type="RefSeq" id="WP_251960582.1">
    <property type="nucleotide sequence ID" value="NZ_AP025733.1"/>
</dbReference>
<gene>
    <name evidence="1" type="ORF">ANSO36C_64750</name>
</gene>
<evidence type="ECO:0000313" key="2">
    <source>
        <dbReference type="Proteomes" id="UP001055453"/>
    </source>
</evidence>
<organism evidence="1 2">
    <name type="scientific">Nostoc cf. commune SO-36</name>
    <dbReference type="NCBI Taxonomy" id="449208"/>
    <lineage>
        <taxon>Bacteria</taxon>
        <taxon>Bacillati</taxon>
        <taxon>Cyanobacteriota</taxon>
        <taxon>Cyanophyceae</taxon>
        <taxon>Nostocales</taxon>
        <taxon>Nostocaceae</taxon>
        <taxon>Nostoc</taxon>
    </lineage>
</organism>
<keyword evidence="1" id="KW-0614">Plasmid</keyword>